<keyword evidence="1" id="KW-0472">Membrane</keyword>
<dbReference type="KEGG" id="mvu:Metvu_1421"/>
<sequence>MSSLSRFYIVLFISFVMFYLGIILAPYFAYLGNNVPIYKIISEDIYMLYSPICHQLPQRSFFIFGNKMAVCARCFGIYTGVLLGLIVYPMIKKLDDFKVPNRIYLILALTPMAIDGTTQLIGLRQSFNELRFITGFIAGFFVVFYIIPVFLQLFAKWYNKFKNN</sequence>
<dbReference type="InterPro" id="IPR019206">
    <property type="entry name" value="DUF2085_TM"/>
</dbReference>
<dbReference type="AlphaFoldDB" id="C9RI72"/>
<dbReference type="GeneID" id="8513764"/>
<dbReference type="OrthoDB" id="65798at2157"/>
<feature type="transmembrane region" description="Helical" evidence="1">
    <location>
        <begin position="133"/>
        <end position="155"/>
    </location>
</feature>
<evidence type="ECO:0000313" key="3">
    <source>
        <dbReference type="Proteomes" id="UP000002063"/>
    </source>
</evidence>
<dbReference type="eggNOG" id="arCOG03949">
    <property type="taxonomic scope" value="Archaea"/>
</dbReference>
<keyword evidence="3" id="KW-1185">Reference proteome</keyword>
<evidence type="ECO:0008006" key="4">
    <source>
        <dbReference type="Google" id="ProtNLM"/>
    </source>
</evidence>
<dbReference type="HOGENOM" id="CLU_104519_0_0_2"/>
<keyword evidence="1" id="KW-0812">Transmembrane</keyword>
<name>C9RI72_METVM</name>
<feature type="transmembrane region" description="Helical" evidence="1">
    <location>
        <begin position="70"/>
        <end position="91"/>
    </location>
</feature>
<feature type="transmembrane region" description="Helical" evidence="1">
    <location>
        <begin position="103"/>
        <end position="121"/>
    </location>
</feature>
<dbReference type="Pfam" id="PF09858">
    <property type="entry name" value="DUF2085"/>
    <property type="match status" value="1"/>
</dbReference>
<gene>
    <name evidence="2" type="ordered locus">Metvu_1421</name>
</gene>
<feature type="transmembrane region" description="Helical" evidence="1">
    <location>
        <begin position="7"/>
        <end position="29"/>
    </location>
</feature>
<proteinExistence type="predicted"/>
<evidence type="ECO:0000256" key="1">
    <source>
        <dbReference type="SAM" id="Phobius"/>
    </source>
</evidence>
<organism evidence="2 3">
    <name type="scientific">Methanocaldococcus vulcanius (strain ATCC 700851 / DSM 12094 / M7)</name>
    <name type="common">Methanococcus vulcanius</name>
    <dbReference type="NCBI Taxonomy" id="579137"/>
    <lineage>
        <taxon>Archaea</taxon>
        <taxon>Methanobacteriati</taxon>
        <taxon>Methanobacteriota</taxon>
        <taxon>Methanomada group</taxon>
        <taxon>Methanococci</taxon>
        <taxon>Methanococcales</taxon>
        <taxon>Methanocaldococcaceae</taxon>
        <taxon>Methanocaldococcus</taxon>
    </lineage>
</organism>
<protein>
    <recommendedName>
        <fullName evidence="4">DUF2085 domain-containing protein</fullName>
    </recommendedName>
</protein>
<accession>C9RI72</accession>
<dbReference type="Proteomes" id="UP000002063">
    <property type="component" value="Chromosome"/>
</dbReference>
<reference evidence="2" key="1">
    <citation type="submission" date="2009-10" db="EMBL/GenBank/DDBJ databases">
        <title>Complete sequence of chromosome of Methanocaldococcus vulcanius M7.</title>
        <authorList>
            <consortium name="US DOE Joint Genome Institute"/>
            <person name="Lucas S."/>
            <person name="Copeland A."/>
            <person name="Lapidus A."/>
            <person name="Glavina del Rio T."/>
            <person name="Dalin E."/>
            <person name="Tice H."/>
            <person name="Bruce D."/>
            <person name="Goodwin L."/>
            <person name="Pitluck S."/>
            <person name="Lcollab F.I."/>
            <person name="Brettin T."/>
            <person name="Detter J.C."/>
            <person name="Han C."/>
            <person name="Tapia R."/>
            <person name="Kuske C.R."/>
            <person name="Schmutz J."/>
            <person name="Larimer F."/>
            <person name="Land M."/>
            <person name="Hauser L."/>
            <person name="Kyrpides N."/>
            <person name="Ovchinikova G."/>
            <person name="Sieprawska-Lupa M."/>
            <person name="Whitman W.B."/>
            <person name="Woyke T."/>
        </authorList>
    </citation>
    <scope>NUCLEOTIDE SEQUENCE [LARGE SCALE GENOMIC DNA]</scope>
    <source>
        <strain evidence="2">M7</strain>
    </source>
</reference>
<dbReference type="STRING" id="579137.Metvu_1421"/>
<dbReference type="RefSeq" id="WP_015733493.1">
    <property type="nucleotide sequence ID" value="NC_013407.1"/>
</dbReference>
<dbReference type="EMBL" id="CP001787">
    <property type="protein sequence ID" value="ACX73274.1"/>
    <property type="molecule type" value="Genomic_DNA"/>
</dbReference>
<keyword evidence="1" id="KW-1133">Transmembrane helix</keyword>
<evidence type="ECO:0000313" key="2">
    <source>
        <dbReference type="EMBL" id="ACX73274.1"/>
    </source>
</evidence>